<dbReference type="Proteomes" id="UP000676776">
    <property type="component" value="Unassembled WGS sequence"/>
</dbReference>
<gene>
    <name evidence="2" type="ORF">J4050_05095</name>
</gene>
<dbReference type="InterPro" id="IPR045749">
    <property type="entry name" value="DUF6090"/>
</dbReference>
<keyword evidence="1" id="KW-0472">Membrane</keyword>
<accession>A0ABS3T2J3</accession>
<name>A0ABS3T2J3_9FLAO</name>
<protein>
    <submittedName>
        <fullName evidence="2">Uncharacterized protein</fullName>
    </submittedName>
</protein>
<keyword evidence="1" id="KW-1133">Transmembrane helix</keyword>
<dbReference type="RefSeq" id="WP_208152940.1">
    <property type="nucleotide sequence ID" value="NZ_JAGEVF010000003.1"/>
</dbReference>
<sequence length="240" mass="28003">MENKTSKYFKYAIGEIILVVIGILIALQINNWNEQKNDLNIERINMINLVEDLKEDVKLYNEYRQRNAKIYGLIDSIVPNIKRADRKAHVDKLSYWSRRVTLEWMVIEPINRTYAEMKSSGQLRLINDTDISKQLSKYYNSFSKFEILNNAGLAWAEQYVESLGKIFDAEILIKVMQTQQIIEAHPDQMLTEDPIIINQLLNGLNFFYGAISRGDYVSLENEENALKIIKLIETNYNLSQ</sequence>
<evidence type="ECO:0000313" key="2">
    <source>
        <dbReference type="EMBL" id="MBO3116111.1"/>
    </source>
</evidence>
<organism evidence="2 3">
    <name type="scientific">Winogradskyella pelagia</name>
    <dbReference type="NCBI Taxonomy" id="2819984"/>
    <lineage>
        <taxon>Bacteria</taxon>
        <taxon>Pseudomonadati</taxon>
        <taxon>Bacteroidota</taxon>
        <taxon>Flavobacteriia</taxon>
        <taxon>Flavobacteriales</taxon>
        <taxon>Flavobacteriaceae</taxon>
        <taxon>Winogradskyella</taxon>
    </lineage>
</organism>
<dbReference type="Pfam" id="PF19578">
    <property type="entry name" value="DUF6090"/>
    <property type="match status" value="1"/>
</dbReference>
<proteinExistence type="predicted"/>
<evidence type="ECO:0000313" key="3">
    <source>
        <dbReference type="Proteomes" id="UP000676776"/>
    </source>
</evidence>
<dbReference type="EMBL" id="JAGEVF010000003">
    <property type="protein sequence ID" value="MBO3116111.1"/>
    <property type="molecule type" value="Genomic_DNA"/>
</dbReference>
<evidence type="ECO:0000256" key="1">
    <source>
        <dbReference type="SAM" id="Phobius"/>
    </source>
</evidence>
<comment type="caution">
    <text evidence="2">The sequence shown here is derived from an EMBL/GenBank/DDBJ whole genome shotgun (WGS) entry which is preliminary data.</text>
</comment>
<keyword evidence="1" id="KW-0812">Transmembrane</keyword>
<feature type="transmembrane region" description="Helical" evidence="1">
    <location>
        <begin position="12"/>
        <end position="29"/>
    </location>
</feature>
<reference evidence="2 3" key="1">
    <citation type="submission" date="2021-03" db="EMBL/GenBank/DDBJ databases">
        <title>Winogradskyella sp. nov., isolated from costal sediment.</title>
        <authorList>
            <person name="Gao C."/>
        </authorList>
    </citation>
    <scope>NUCLEOTIDE SEQUENCE [LARGE SCALE GENOMIC DNA]</scope>
    <source>
        <strain evidence="2 3">DF17</strain>
    </source>
</reference>
<keyword evidence="3" id="KW-1185">Reference proteome</keyword>